<dbReference type="Pfam" id="PF05699">
    <property type="entry name" value="Dimer_Tnp_hAT"/>
    <property type="match status" value="1"/>
</dbReference>
<evidence type="ECO:0000259" key="1">
    <source>
        <dbReference type="Pfam" id="PF05699"/>
    </source>
</evidence>
<evidence type="ECO:0000313" key="3">
    <source>
        <dbReference type="Proteomes" id="UP000032141"/>
    </source>
</evidence>
<dbReference type="SUPFAM" id="SSF53098">
    <property type="entry name" value="Ribonuclease H-like"/>
    <property type="match status" value="1"/>
</dbReference>
<dbReference type="HOGENOM" id="CLU_009123_5_2_1"/>
<dbReference type="eggNOG" id="KOG1121">
    <property type="taxonomic scope" value="Eukaryota"/>
</dbReference>
<dbReference type="Gramene" id="Bo8g001010.1">
    <property type="protein sequence ID" value="Bo8g001010.1"/>
    <property type="gene ID" value="Bo8g001010"/>
</dbReference>
<dbReference type="EnsemblPlants" id="Bo8g001010.1">
    <property type="protein sequence ID" value="Bo8g001010.1"/>
    <property type="gene ID" value="Bo8g001010"/>
</dbReference>
<dbReference type="STRING" id="109376.A0A0D3DIJ3"/>
<sequence>MIGFLEYCFTTLDAATCKTKLDHIKKKLKKLFDVYKKNKKKNMARTSGSTSGTTAQTTLPGYDAYYAFFSQNAGGNGKSALDKYLEEPVLDMMAFKSLNVLSYWRDNANRFKELASMACDVLSIPITTVASESSFSIGSRVLNKYRSCLRPSNVRALICARNWLRGFESLDCDEVDFEPLELEEVGEVNETCQV</sequence>
<feature type="domain" description="HAT C-terminal dimerisation" evidence="1">
    <location>
        <begin position="81"/>
        <end position="164"/>
    </location>
</feature>
<reference evidence="2 3" key="1">
    <citation type="journal article" date="2014" name="Genome Biol.">
        <title>Transcriptome and methylome profiling reveals relics of genome dominance in the mesopolyploid Brassica oleracea.</title>
        <authorList>
            <person name="Parkin I.A."/>
            <person name="Koh C."/>
            <person name="Tang H."/>
            <person name="Robinson S.J."/>
            <person name="Kagale S."/>
            <person name="Clarke W.E."/>
            <person name="Town C.D."/>
            <person name="Nixon J."/>
            <person name="Krishnakumar V."/>
            <person name="Bidwell S.L."/>
            <person name="Denoeud F."/>
            <person name="Belcram H."/>
            <person name="Links M.G."/>
            <person name="Just J."/>
            <person name="Clarke C."/>
            <person name="Bender T."/>
            <person name="Huebert T."/>
            <person name="Mason A.S."/>
            <person name="Pires J.C."/>
            <person name="Barker G."/>
            <person name="Moore J."/>
            <person name="Walley P.G."/>
            <person name="Manoli S."/>
            <person name="Batley J."/>
            <person name="Edwards D."/>
            <person name="Nelson M.N."/>
            <person name="Wang X."/>
            <person name="Paterson A.H."/>
            <person name="King G."/>
            <person name="Bancroft I."/>
            <person name="Chalhoub B."/>
            <person name="Sharpe A.G."/>
        </authorList>
    </citation>
    <scope>NUCLEOTIDE SEQUENCE</scope>
    <source>
        <strain evidence="2 3">cv. TO1000</strain>
    </source>
</reference>
<reference evidence="2" key="2">
    <citation type="submission" date="2015-03" db="UniProtKB">
        <authorList>
            <consortium name="EnsemblPlants"/>
        </authorList>
    </citation>
    <scope>IDENTIFICATION</scope>
</reference>
<dbReference type="Proteomes" id="UP000032141">
    <property type="component" value="Chromosome C8"/>
</dbReference>
<proteinExistence type="predicted"/>
<dbReference type="PANTHER" id="PTHR23272:SF166">
    <property type="entry name" value="ZINC FINGER BED DOMAIN-CONTAINING PROTEIN RICESLEEPER 2-LIKE ISOFORM X1"/>
    <property type="match status" value="1"/>
</dbReference>
<name>A0A0D3DIJ3_BRAOL</name>
<accession>A0A0D3DIJ3</accession>
<dbReference type="GeneID" id="106308338"/>
<dbReference type="KEGG" id="boe:106308338"/>
<dbReference type="AlphaFoldDB" id="A0A0D3DIJ3"/>
<keyword evidence="3" id="KW-1185">Reference proteome</keyword>
<dbReference type="GO" id="GO:0046983">
    <property type="term" value="F:protein dimerization activity"/>
    <property type="evidence" value="ECO:0007669"/>
    <property type="project" value="InterPro"/>
</dbReference>
<dbReference type="RefSeq" id="XP_013600954.1">
    <property type="nucleotide sequence ID" value="XM_013745500.1"/>
</dbReference>
<dbReference type="OrthoDB" id="1105215at2759"/>
<dbReference type="PANTHER" id="PTHR23272">
    <property type="entry name" value="BED FINGER-RELATED"/>
    <property type="match status" value="1"/>
</dbReference>
<evidence type="ECO:0000313" key="2">
    <source>
        <dbReference type="EnsemblPlants" id="Bo8g001010.1"/>
    </source>
</evidence>
<organism evidence="2 3">
    <name type="scientific">Brassica oleracea var. oleracea</name>
    <dbReference type="NCBI Taxonomy" id="109376"/>
    <lineage>
        <taxon>Eukaryota</taxon>
        <taxon>Viridiplantae</taxon>
        <taxon>Streptophyta</taxon>
        <taxon>Embryophyta</taxon>
        <taxon>Tracheophyta</taxon>
        <taxon>Spermatophyta</taxon>
        <taxon>Magnoliopsida</taxon>
        <taxon>eudicotyledons</taxon>
        <taxon>Gunneridae</taxon>
        <taxon>Pentapetalae</taxon>
        <taxon>rosids</taxon>
        <taxon>malvids</taxon>
        <taxon>Brassicales</taxon>
        <taxon>Brassicaceae</taxon>
        <taxon>Brassiceae</taxon>
        <taxon>Brassica</taxon>
    </lineage>
</organism>
<dbReference type="OMA" id="RALICAR"/>
<protein>
    <recommendedName>
        <fullName evidence="1">HAT C-terminal dimerisation domain-containing protein</fullName>
    </recommendedName>
</protein>
<dbReference type="InterPro" id="IPR008906">
    <property type="entry name" value="HATC_C_dom"/>
</dbReference>
<dbReference type="InterPro" id="IPR012337">
    <property type="entry name" value="RNaseH-like_sf"/>
</dbReference>